<comment type="caution">
    <text evidence="1">The sequence shown here is derived from an EMBL/GenBank/DDBJ whole genome shotgun (WGS) entry which is preliminary data.</text>
</comment>
<gene>
    <name evidence="1" type="ORF">OWV82_019902</name>
</gene>
<keyword evidence="2" id="KW-1185">Reference proteome</keyword>
<evidence type="ECO:0000313" key="2">
    <source>
        <dbReference type="Proteomes" id="UP001164539"/>
    </source>
</evidence>
<evidence type="ECO:0000313" key="1">
    <source>
        <dbReference type="EMBL" id="KAJ4706224.1"/>
    </source>
</evidence>
<name>A0ACC1X4J2_MELAZ</name>
<reference evidence="1 2" key="1">
    <citation type="journal article" date="2023" name="Science">
        <title>Complex scaffold remodeling in plant triterpene biosynthesis.</title>
        <authorList>
            <person name="De La Pena R."/>
            <person name="Hodgson H."/>
            <person name="Liu J.C."/>
            <person name="Stephenson M.J."/>
            <person name="Martin A.C."/>
            <person name="Owen C."/>
            <person name="Harkess A."/>
            <person name="Leebens-Mack J."/>
            <person name="Jimenez L.E."/>
            <person name="Osbourn A."/>
            <person name="Sattely E.S."/>
        </authorList>
    </citation>
    <scope>NUCLEOTIDE SEQUENCE [LARGE SCALE GENOMIC DNA]</scope>
    <source>
        <strain evidence="2">cv. JPN11</strain>
        <tissue evidence="1">Leaf</tissue>
    </source>
</reference>
<accession>A0ACC1X4J2</accession>
<proteinExistence type="predicted"/>
<dbReference type="Proteomes" id="UP001164539">
    <property type="component" value="Chromosome 11"/>
</dbReference>
<organism evidence="1 2">
    <name type="scientific">Melia azedarach</name>
    <name type="common">Chinaberry tree</name>
    <dbReference type="NCBI Taxonomy" id="155640"/>
    <lineage>
        <taxon>Eukaryota</taxon>
        <taxon>Viridiplantae</taxon>
        <taxon>Streptophyta</taxon>
        <taxon>Embryophyta</taxon>
        <taxon>Tracheophyta</taxon>
        <taxon>Spermatophyta</taxon>
        <taxon>Magnoliopsida</taxon>
        <taxon>eudicotyledons</taxon>
        <taxon>Gunneridae</taxon>
        <taxon>Pentapetalae</taxon>
        <taxon>rosids</taxon>
        <taxon>malvids</taxon>
        <taxon>Sapindales</taxon>
        <taxon>Meliaceae</taxon>
        <taxon>Melia</taxon>
    </lineage>
</organism>
<protein>
    <submittedName>
        <fullName evidence="1">Uncharacterized protein</fullName>
    </submittedName>
</protein>
<dbReference type="EMBL" id="CM051404">
    <property type="protein sequence ID" value="KAJ4706224.1"/>
    <property type="molecule type" value="Genomic_DNA"/>
</dbReference>
<sequence>MSIIYSLFIFFLSVPMHACNARHFGVVNKDSVSTQLQFNSQDKVKALDLNSIEVGTSKGSEILDKGNYQGSAITRAESMKDLKAILSGSEILFSSHVRLLKATNIEGWRKRAVLSVGSDTDEAEEGVEFNNKKAHHDDQEQKDHVAAVMDYEPPHQTPSIHNRQT</sequence>